<keyword evidence="5" id="KW-0496">Mitochondrion</keyword>
<dbReference type="Proteomes" id="UP001187531">
    <property type="component" value="Unassembled WGS sequence"/>
</dbReference>
<dbReference type="EMBL" id="JAVRJZ010000017">
    <property type="protein sequence ID" value="KAK2709960.1"/>
    <property type="molecule type" value="Genomic_DNA"/>
</dbReference>
<comment type="subcellular location">
    <subcellularLocation>
        <location evidence="1">Mitochondrion</location>
    </subcellularLocation>
</comment>
<dbReference type="GO" id="GO:0005762">
    <property type="term" value="C:mitochondrial large ribosomal subunit"/>
    <property type="evidence" value="ECO:0007669"/>
    <property type="project" value="InterPro"/>
</dbReference>
<dbReference type="InterPro" id="IPR039145">
    <property type="entry name" value="Ribosomal_mL40_metazoa/plant"/>
</dbReference>
<keyword evidence="10" id="KW-1185">Reference proteome</keyword>
<feature type="non-terminal residue" evidence="9">
    <location>
        <position position="183"/>
    </location>
</feature>
<evidence type="ECO:0000256" key="2">
    <source>
        <dbReference type="ARBA" id="ARBA00009360"/>
    </source>
</evidence>
<dbReference type="Gene3D" id="6.10.250.3440">
    <property type="match status" value="1"/>
</dbReference>
<organism evidence="9 10">
    <name type="scientific">Artemia franciscana</name>
    <name type="common">Brine shrimp</name>
    <name type="synonym">Artemia sanfranciscana</name>
    <dbReference type="NCBI Taxonomy" id="6661"/>
    <lineage>
        <taxon>Eukaryota</taxon>
        <taxon>Metazoa</taxon>
        <taxon>Ecdysozoa</taxon>
        <taxon>Arthropoda</taxon>
        <taxon>Crustacea</taxon>
        <taxon>Branchiopoda</taxon>
        <taxon>Anostraca</taxon>
        <taxon>Artemiidae</taxon>
        <taxon>Artemia</taxon>
    </lineage>
</organism>
<evidence type="ECO:0000256" key="5">
    <source>
        <dbReference type="ARBA" id="ARBA00023128"/>
    </source>
</evidence>
<keyword evidence="4" id="KW-0689">Ribosomal protein</keyword>
<dbReference type="Pfam" id="PF09812">
    <property type="entry name" value="MRP-L28"/>
    <property type="match status" value="1"/>
</dbReference>
<accession>A0AA88HDE0</accession>
<sequence length="183" mass="21542">ENMIGIRRFIQPLLGFHTSAVQCAEPMKKKKKMDPSIIRHREQRKMKRIERSIRKLERVERPLKPLDETQIPLSLKYEIPIRQRQLQPISQDIELSQRELLVAWSHHKQKEAERDLACIRKLLDAQGKALKELKLESEELYIEATQLDLSLLPYKAVGPTRTPQIKGYDPPDGDYIDVSRKWE</sequence>
<evidence type="ECO:0000256" key="7">
    <source>
        <dbReference type="ARBA" id="ARBA00035192"/>
    </source>
</evidence>
<keyword evidence="6" id="KW-0687">Ribonucleoprotein</keyword>
<dbReference type="PANTHER" id="PTHR13359:SF2">
    <property type="entry name" value="LARGE RIBOSOMAL SUBUNIT PROTEIN ML40"/>
    <property type="match status" value="1"/>
</dbReference>
<evidence type="ECO:0000313" key="9">
    <source>
        <dbReference type="EMBL" id="KAK2709960.1"/>
    </source>
</evidence>
<comment type="caution">
    <text evidence="9">The sequence shown here is derived from an EMBL/GenBank/DDBJ whole genome shotgun (WGS) entry which is preliminary data.</text>
</comment>
<comment type="similarity">
    <text evidence="2">Belongs to the mitochondrion-specific ribosomal protein mL40 family.</text>
</comment>
<evidence type="ECO:0000256" key="3">
    <source>
        <dbReference type="ARBA" id="ARBA00022946"/>
    </source>
</evidence>
<evidence type="ECO:0000256" key="8">
    <source>
        <dbReference type="SAM" id="MobiDB-lite"/>
    </source>
</evidence>
<name>A0AA88HDE0_ARTSF</name>
<feature type="region of interest" description="Disordered" evidence="8">
    <location>
        <begin position="160"/>
        <end position="183"/>
    </location>
</feature>
<dbReference type="AlphaFoldDB" id="A0AA88HDE0"/>
<reference evidence="9" key="1">
    <citation type="submission" date="2023-07" db="EMBL/GenBank/DDBJ databases">
        <title>Chromosome-level genome assembly of Artemia franciscana.</title>
        <authorList>
            <person name="Jo E."/>
        </authorList>
    </citation>
    <scope>NUCLEOTIDE SEQUENCE</scope>
    <source>
        <tissue evidence="9">Whole body</tissue>
    </source>
</reference>
<proteinExistence type="inferred from homology"/>
<evidence type="ECO:0000313" key="10">
    <source>
        <dbReference type="Proteomes" id="UP001187531"/>
    </source>
</evidence>
<protein>
    <recommendedName>
        <fullName evidence="7">Large ribosomal subunit protein mL40</fullName>
    </recommendedName>
</protein>
<dbReference type="PANTHER" id="PTHR13359">
    <property type="entry name" value="39S RIBOSOMAL PROTEIN L40, MITOCHONDRIAL"/>
    <property type="match status" value="1"/>
</dbReference>
<keyword evidence="3" id="KW-0809">Transit peptide</keyword>
<gene>
    <name evidence="9" type="ORF">QYM36_013588</name>
</gene>
<evidence type="ECO:0000256" key="1">
    <source>
        <dbReference type="ARBA" id="ARBA00004173"/>
    </source>
</evidence>
<dbReference type="InterPro" id="IPR019192">
    <property type="entry name" value="Ribosomal_mL40"/>
</dbReference>
<evidence type="ECO:0000256" key="6">
    <source>
        <dbReference type="ARBA" id="ARBA00023274"/>
    </source>
</evidence>
<evidence type="ECO:0000256" key="4">
    <source>
        <dbReference type="ARBA" id="ARBA00022980"/>
    </source>
</evidence>